<feature type="region of interest" description="Disordered" evidence="21">
    <location>
        <begin position="40"/>
        <end position="160"/>
    </location>
</feature>
<dbReference type="GeneTree" id="ENSGT00950000182863"/>
<evidence type="ECO:0000256" key="9">
    <source>
        <dbReference type="ARBA" id="ARBA00022837"/>
    </source>
</evidence>
<evidence type="ECO:0000256" key="7">
    <source>
        <dbReference type="ARBA" id="ARBA00022701"/>
    </source>
</evidence>
<comment type="function">
    <text evidence="16">Adapter protein that binds to and probably organizes the subcellular localization of a variety of membrane proteins. May link various receptors to the actin cytoskeleton and the dystrophin glycoprotein complex. May play a role in the regulation of secretory granules via its interaction with PTPRN.</text>
</comment>
<feature type="domain" description="PDZ" evidence="22">
    <location>
        <begin position="163"/>
        <end position="246"/>
    </location>
</feature>
<dbReference type="Proteomes" id="UP000694558">
    <property type="component" value="Chromosome 10"/>
</dbReference>
<keyword evidence="14" id="KW-0206">Cytoskeleton</keyword>
<dbReference type="Gene3D" id="2.30.29.30">
    <property type="entry name" value="Pleckstrin-homology domain (PH domain)/Phosphotyrosine-binding domain (PTB)"/>
    <property type="match status" value="1"/>
</dbReference>
<dbReference type="AlphaFoldDB" id="A0A8D2ZE98"/>
<dbReference type="CDD" id="cd06801">
    <property type="entry name" value="PDZ_syntrophin-like"/>
    <property type="match status" value="1"/>
</dbReference>
<reference evidence="23" key="1">
    <citation type="submission" date="2023-05" db="EMBL/GenBank/DDBJ databases">
        <title>High-quality long-read genome of Scophthalmus maximus.</title>
        <authorList>
            <person name="Lien S."/>
            <person name="Martinez P."/>
        </authorList>
    </citation>
    <scope>NUCLEOTIDE SEQUENCE [LARGE SCALE GENOMIC DNA]</scope>
</reference>
<keyword evidence="5" id="KW-0963">Cytoplasm</keyword>
<keyword evidence="15" id="KW-0968">Cytoplasmic vesicle</keyword>
<keyword evidence="12" id="KW-0472">Membrane</keyword>
<evidence type="ECO:0000256" key="19">
    <source>
        <dbReference type="ARBA" id="ARBA00077381"/>
    </source>
</evidence>
<evidence type="ECO:0000256" key="18">
    <source>
        <dbReference type="ARBA" id="ARBA00075427"/>
    </source>
</evidence>
<dbReference type="GO" id="GO:0005874">
    <property type="term" value="C:microtubule"/>
    <property type="evidence" value="ECO:0007669"/>
    <property type="project" value="UniProtKB-KW"/>
</dbReference>
<evidence type="ECO:0000256" key="16">
    <source>
        <dbReference type="ARBA" id="ARBA00054805"/>
    </source>
</evidence>
<evidence type="ECO:0000256" key="6">
    <source>
        <dbReference type="ARBA" id="ARBA00022553"/>
    </source>
</evidence>
<comment type="subcellular location">
    <subcellularLocation>
        <location evidence="3">Cell junction</location>
    </subcellularLocation>
    <subcellularLocation>
        <location evidence="1">Cytoplasm</location>
        <location evidence="1">Cytoskeleton</location>
    </subcellularLocation>
    <subcellularLocation>
        <location evidence="2">Cytoplasmic vesicle</location>
        <location evidence="2">Secretory vesicle membrane</location>
        <topology evidence="2">Peripheral membrane protein</topology>
    </subcellularLocation>
</comment>
<reference evidence="23" key="2">
    <citation type="submission" date="2025-08" db="UniProtKB">
        <authorList>
            <consortium name="Ensembl"/>
        </authorList>
    </citation>
    <scope>IDENTIFICATION</scope>
</reference>
<organism evidence="23 24">
    <name type="scientific">Scophthalmus maximus</name>
    <name type="common">Turbot</name>
    <name type="synonym">Psetta maxima</name>
    <dbReference type="NCBI Taxonomy" id="52904"/>
    <lineage>
        <taxon>Eukaryota</taxon>
        <taxon>Metazoa</taxon>
        <taxon>Chordata</taxon>
        <taxon>Craniata</taxon>
        <taxon>Vertebrata</taxon>
        <taxon>Euteleostomi</taxon>
        <taxon>Actinopterygii</taxon>
        <taxon>Neopterygii</taxon>
        <taxon>Teleostei</taxon>
        <taxon>Neoteleostei</taxon>
        <taxon>Acanthomorphata</taxon>
        <taxon>Carangaria</taxon>
        <taxon>Pleuronectiformes</taxon>
        <taxon>Pleuronectoidei</taxon>
        <taxon>Scophthalmidae</taxon>
        <taxon>Scophthalmus</taxon>
    </lineage>
</organism>
<dbReference type="GO" id="GO:0005198">
    <property type="term" value="F:structural molecule activity"/>
    <property type="evidence" value="ECO:0007669"/>
    <property type="project" value="InterPro"/>
</dbReference>
<feature type="region of interest" description="Disordered" evidence="21">
    <location>
        <begin position="506"/>
        <end position="560"/>
    </location>
</feature>
<protein>
    <recommendedName>
        <fullName evidence="17">Beta-2-syntrophin</fullName>
    </recommendedName>
    <alternativeName>
        <fullName evidence="20">59 kDa dystrophin-associated protein A1 basic component 2</fullName>
    </alternativeName>
    <alternativeName>
        <fullName evidence="18">Syntrophin-3</fullName>
    </alternativeName>
    <alternativeName>
        <fullName evidence="19">Syntrophin-like</fullName>
    </alternativeName>
</protein>
<dbReference type="GO" id="GO:0016010">
    <property type="term" value="C:dystrophin-associated glycoprotein complex"/>
    <property type="evidence" value="ECO:0007669"/>
    <property type="project" value="TreeGrafter"/>
</dbReference>
<evidence type="ECO:0000256" key="20">
    <source>
        <dbReference type="ARBA" id="ARBA00079274"/>
    </source>
</evidence>
<dbReference type="PROSITE" id="PS50106">
    <property type="entry name" value="PDZ"/>
    <property type="match status" value="1"/>
</dbReference>
<feature type="compositionally biased region" description="Polar residues" evidence="21">
    <location>
        <begin position="61"/>
        <end position="73"/>
    </location>
</feature>
<evidence type="ECO:0000256" key="12">
    <source>
        <dbReference type="ARBA" id="ARBA00023136"/>
    </source>
</evidence>
<comment type="similarity">
    <text evidence="4">Belongs to the syntrophin family.</text>
</comment>
<dbReference type="SMART" id="SM00228">
    <property type="entry name" value="PDZ"/>
    <property type="match status" value="1"/>
</dbReference>
<dbReference type="PANTHER" id="PTHR10554:SF8">
    <property type="entry name" value="BETA-2-SYNTROPHIN"/>
    <property type="match status" value="1"/>
</dbReference>
<evidence type="ECO:0000256" key="8">
    <source>
        <dbReference type="ARBA" id="ARBA00022737"/>
    </source>
</evidence>
<name>A0A8D2ZE98_SCOMX</name>
<dbReference type="Gene3D" id="2.30.42.10">
    <property type="match status" value="1"/>
</dbReference>
<dbReference type="GO" id="GO:0045202">
    <property type="term" value="C:synapse"/>
    <property type="evidence" value="ECO:0007669"/>
    <property type="project" value="TreeGrafter"/>
</dbReference>
<dbReference type="PANTHER" id="PTHR10554">
    <property type="entry name" value="SYNTROPHIN"/>
    <property type="match status" value="1"/>
</dbReference>
<keyword evidence="10" id="KW-0112">Calmodulin-binding</keyword>
<evidence type="ECO:0000256" key="4">
    <source>
        <dbReference type="ARBA" id="ARBA00010798"/>
    </source>
</evidence>
<keyword evidence="9" id="KW-0106">Calcium</keyword>
<dbReference type="SUPFAM" id="SSF50729">
    <property type="entry name" value="PH domain-like"/>
    <property type="match status" value="1"/>
</dbReference>
<keyword evidence="8" id="KW-0677">Repeat</keyword>
<dbReference type="Pfam" id="PF00595">
    <property type="entry name" value="PDZ"/>
    <property type="match status" value="1"/>
</dbReference>
<evidence type="ECO:0000313" key="23">
    <source>
        <dbReference type="Ensembl" id="ENSSMAP00000000814.2"/>
    </source>
</evidence>
<feature type="compositionally biased region" description="Low complexity" evidence="21">
    <location>
        <begin position="270"/>
        <end position="291"/>
    </location>
</feature>
<accession>A0A8D2ZE98</accession>
<evidence type="ECO:0000256" key="17">
    <source>
        <dbReference type="ARBA" id="ARBA00073581"/>
    </source>
</evidence>
<dbReference type="GO" id="GO:0070161">
    <property type="term" value="C:anchoring junction"/>
    <property type="evidence" value="ECO:0007669"/>
    <property type="project" value="UniProtKB-SubCell"/>
</dbReference>
<evidence type="ECO:0000256" key="11">
    <source>
        <dbReference type="ARBA" id="ARBA00022949"/>
    </source>
</evidence>
<dbReference type="InterPro" id="IPR036034">
    <property type="entry name" value="PDZ_sf"/>
</dbReference>
<dbReference type="InterPro" id="IPR015482">
    <property type="entry name" value="Syntrophin"/>
</dbReference>
<dbReference type="FunFam" id="2.30.42.10:FF:000052">
    <property type="entry name" value="Syntrophin beta 1"/>
    <property type="match status" value="1"/>
</dbReference>
<evidence type="ECO:0000256" key="10">
    <source>
        <dbReference type="ARBA" id="ARBA00022860"/>
    </source>
</evidence>
<dbReference type="InterPro" id="IPR041428">
    <property type="entry name" value="PHsplit_syntrophin"/>
</dbReference>
<dbReference type="SUPFAM" id="SSF50156">
    <property type="entry name" value="PDZ domain-like"/>
    <property type="match status" value="1"/>
</dbReference>
<evidence type="ECO:0000256" key="2">
    <source>
        <dbReference type="ARBA" id="ARBA00004268"/>
    </source>
</evidence>
<keyword evidence="6" id="KW-0597">Phosphoprotein</keyword>
<keyword evidence="11" id="KW-0965">Cell junction</keyword>
<evidence type="ECO:0000256" key="3">
    <source>
        <dbReference type="ARBA" id="ARBA00004282"/>
    </source>
</evidence>
<evidence type="ECO:0000313" key="24">
    <source>
        <dbReference type="Proteomes" id="UP000694558"/>
    </source>
</evidence>
<dbReference type="GO" id="GO:0005516">
    <property type="term" value="F:calmodulin binding"/>
    <property type="evidence" value="ECO:0007669"/>
    <property type="project" value="UniProtKB-KW"/>
</dbReference>
<proteinExistence type="inferred from homology"/>
<dbReference type="GO" id="GO:0030658">
    <property type="term" value="C:transport vesicle membrane"/>
    <property type="evidence" value="ECO:0007669"/>
    <property type="project" value="UniProtKB-SubCell"/>
</dbReference>
<feature type="compositionally biased region" description="Low complexity" evidence="21">
    <location>
        <begin position="123"/>
        <end position="141"/>
    </location>
</feature>
<keyword evidence="7" id="KW-0493">Microtubule</keyword>
<evidence type="ECO:0000256" key="1">
    <source>
        <dbReference type="ARBA" id="ARBA00004245"/>
    </source>
</evidence>
<evidence type="ECO:0000256" key="21">
    <source>
        <dbReference type="SAM" id="MobiDB-lite"/>
    </source>
</evidence>
<dbReference type="GO" id="GO:0003779">
    <property type="term" value="F:actin binding"/>
    <property type="evidence" value="ECO:0007669"/>
    <property type="project" value="UniProtKB-KW"/>
</dbReference>
<evidence type="ECO:0000259" key="22">
    <source>
        <dbReference type="PROSITE" id="PS50106"/>
    </source>
</evidence>
<dbReference type="Ensembl" id="ENSSMAT00000000835.2">
    <property type="protein sequence ID" value="ENSSMAP00000000814.2"/>
    <property type="gene ID" value="ENSSMAG00000000510.2"/>
</dbReference>
<evidence type="ECO:0000256" key="5">
    <source>
        <dbReference type="ARBA" id="ARBA00022490"/>
    </source>
</evidence>
<dbReference type="FunFam" id="2.30.29.30:FF:000251">
    <property type="entry name" value="Syntrophin beta 2"/>
    <property type="match status" value="1"/>
</dbReference>
<gene>
    <name evidence="23" type="primary">sntb2</name>
</gene>
<dbReference type="Pfam" id="PF18012">
    <property type="entry name" value="PH_17"/>
    <property type="match status" value="1"/>
</dbReference>
<evidence type="ECO:0000256" key="14">
    <source>
        <dbReference type="ARBA" id="ARBA00023212"/>
    </source>
</evidence>
<feature type="region of interest" description="Disordered" evidence="21">
    <location>
        <begin position="263"/>
        <end position="294"/>
    </location>
</feature>
<dbReference type="InterPro" id="IPR011993">
    <property type="entry name" value="PH-like_dom_sf"/>
</dbReference>
<keyword evidence="13" id="KW-0009">Actin-binding</keyword>
<evidence type="ECO:0000256" key="15">
    <source>
        <dbReference type="ARBA" id="ARBA00023329"/>
    </source>
</evidence>
<feature type="compositionally biased region" description="Basic and acidic residues" evidence="21">
    <location>
        <begin position="514"/>
        <end position="524"/>
    </location>
</feature>
<dbReference type="InterPro" id="IPR001478">
    <property type="entry name" value="PDZ"/>
</dbReference>
<evidence type="ECO:0000256" key="13">
    <source>
        <dbReference type="ARBA" id="ARBA00023203"/>
    </source>
</evidence>
<sequence>MAVWTRADKNGQLDLLLRDRWIRVAAELTRETLTLTAEAEAAAPGAGSRHWDSPPAGLRNGLSNGNEPGTSPGATCGARGPDQHHNHNQGHGGGRGVASRGPPDGSYGAGSPGGKHPNNGTNSDFGSPGSSYGSPGSSFGSRQGDGPGPAAPDAGGSSEAVRKVRVVKQESGGLGISIKGGRENRMPILISKIFPGLAADQSRALRVGDAILSVNGSDLREATHDLAVQALKKAGREVTLEVKYIREVSPLFKKPSLVADLPWDGVRPQSPSYSGSDDSGSPKHGGSSSSSSRDRKVISLRMCFISRNLTMPDLENRLLELHSPDGQHTVVLRCKDGPVGQLLVHRRPHQHRRAAATDAGPRQRLPGGLVLHLHAPPPQTHRLVGGAGAAGRRTAAVPARRHGADGEGHPAVRVGAVEPRVLVRPSAHTPAVGNQTGPLGQRAGVSRPGLGPGVRHADGHGPGHRVARLPSGDPLGPVLVDAGARAGGARRRRAHQRSVYRLHVEPAGRPADASLREGLHREQGGGRPVRRRRDVPVPLREAQDVRRRRHTQPVPGLCGS</sequence>